<dbReference type="AlphaFoldDB" id="E0VEC9"/>
<reference evidence="5" key="2">
    <citation type="submission" date="2007-04" db="EMBL/GenBank/DDBJ databases">
        <title>The genome of the human body louse.</title>
        <authorList>
            <consortium name="The Human Body Louse Genome Consortium"/>
            <person name="Kirkness E."/>
            <person name="Walenz B."/>
            <person name="Hass B."/>
            <person name="Bruggner R."/>
            <person name="Strausberg R."/>
        </authorList>
    </citation>
    <scope>NUCLEOTIDE SEQUENCE</scope>
    <source>
        <strain evidence="5">USDA</strain>
    </source>
</reference>
<feature type="region of interest" description="Disordered" evidence="4">
    <location>
        <begin position="144"/>
        <end position="176"/>
    </location>
</feature>
<name>E0VEC9_PEDHC</name>
<evidence type="ECO:0000313" key="7">
    <source>
        <dbReference type="Proteomes" id="UP000009046"/>
    </source>
</evidence>
<evidence type="ECO:0000256" key="3">
    <source>
        <dbReference type="ARBA" id="ARBA00023242"/>
    </source>
</evidence>
<feature type="compositionally biased region" description="Basic and acidic residues" evidence="4">
    <location>
        <begin position="1"/>
        <end position="13"/>
    </location>
</feature>
<dbReference type="KEGG" id="phu:Phum_PHUM130770"/>
<dbReference type="eggNOG" id="KOG3345">
    <property type="taxonomic scope" value="Eukaryota"/>
</dbReference>
<dbReference type="CTD" id="8234095"/>
<evidence type="ECO:0000256" key="2">
    <source>
        <dbReference type="ARBA" id="ARBA00007643"/>
    </source>
</evidence>
<dbReference type="PANTHER" id="PTHR13486:SF2">
    <property type="entry name" value="SPLICING FACTOR C9ORF78"/>
    <property type="match status" value="1"/>
</dbReference>
<keyword evidence="7" id="KW-1185">Reference proteome</keyword>
<gene>
    <name evidence="6" type="primary">8234095</name>
    <name evidence="5" type="ORF">Phum_PHUM130770</name>
</gene>
<sequence length="314" mass="36206">MAEGESEAKDKIQFNKKKRIKNRRKSLPTSDDDAGENEDDDDDDDDVRTKLEEMKMLQKLRARPNGVNIVGLALGRKIGEEEEEDIDVKDPFKTKSGGMINMKTLKSGKIKKMDDAYDTGIGTQFSAETNKRDEDEEMMKFIEDQLSKKKGLMKEKKSGKSDDQDESSKSKYCSPEEAALQAIPDHLRSSSMQRSEEMLSHQMLSGIPEVDLGIDAKIRNIEATEEAKLKLLWSEHNKKEGPSQFVPSNITVNFMQQNKMNQDDLEPLRKRQKNYKRPTVQILDDAKIAIKRKEGEKATDDYHYERFKKQFRRY</sequence>
<evidence type="ECO:0000313" key="6">
    <source>
        <dbReference type="EnsemblMetazoa" id="PHUM130770-PA"/>
    </source>
</evidence>
<dbReference type="RefSeq" id="XP_002424473.1">
    <property type="nucleotide sequence ID" value="XM_002424428.1"/>
</dbReference>
<reference evidence="5" key="1">
    <citation type="submission" date="2007-04" db="EMBL/GenBank/DDBJ databases">
        <title>Annotation of Pediculus humanus corporis strain USDA.</title>
        <authorList>
            <person name="Kirkness E."/>
            <person name="Hannick L."/>
            <person name="Hass B."/>
            <person name="Bruggner R."/>
            <person name="Lawson D."/>
            <person name="Bidwell S."/>
            <person name="Joardar V."/>
            <person name="Caler E."/>
            <person name="Walenz B."/>
            <person name="Inman J."/>
            <person name="Schobel S."/>
            <person name="Galinsky K."/>
            <person name="Amedeo P."/>
            <person name="Strausberg R."/>
        </authorList>
    </citation>
    <scope>NUCLEOTIDE SEQUENCE</scope>
    <source>
        <strain evidence="5">USDA</strain>
    </source>
</reference>
<evidence type="ECO:0000256" key="4">
    <source>
        <dbReference type="SAM" id="MobiDB-lite"/>
    </source>
</evidence>
<evidence type="ECO:0000256" key="1">
    <source>
        <dbReference type="ARBA" id="ARBA00004123"/>
    </source>
</evidence>
<dbReference type="InParanoid" id="E0VEC9"/>
<feature type="region of interest" description="Disordered" evidence="4">
    <location>
        <begin position="1"/>
        <end position="47"/>
    </location>
</feature>
<dbReference type="OrthoDB" id="5627at2759"/>
<dbReference type="EMBL" id="DS235090">
    <property type="protein sequence ID" value="EEB11735.1"/>
    <property type="molecule type" value="Genomic_DNA"/>
</dbReference>
<dbReference type="HOGENOM" id="CLU_053736_1_0_1"/>
<dbReference type="OMA" id="NIKTGGM"/>
<dbReference type="STRING" id="121224.E0VEC9"/>
<protein>
    <submittedName>
        <fullName evidence="5 6">Protein C9orf78, putative</fullName>
    </submittedName>
</protein>
<dbReference type="FunCoup" id="E0VEC9">
    <property type="interactions" value="1741"/>
</dbReference>
<organism>
    <name type="scientific">Pediculus humanus subsp. corporis</name>
    <name type="common">Body louse</name>
    <dbReference type="NCBI Taxonomy" id="121224"/>
    <lineage>
        <taxon>Eukaryota</taxon>
        <taxon>Metazoa</taxon>
        <taxon>Ecdysozoa</taxon>
        <taxon>Arthropoda</taxon>
        <taxon>Hexapoda</taxon>
        <taxon>Insecta</taxon>
        <taxon>Pterygota</taxon>
        <taxon>Neoptera</taxon>
        <taxon>Paraneoptera</taxon>
        <taxon>Psocodea</taxon>
        <taxon>Troctomorpha</taxon>
        <taxon>Phthiraptera</taxon>
        <taxon>Anoplura</taxon>
        <taxon>Pediculidae</taxon>
        <taxon>Pediculus</taxon>
    </lineage>
</organism>
<reference evidence="6" key="3">
    <citation type="submission" date="2020-05" db="UniProtKB">
        <authorList>
            <consortium name="EnsemblMetazoa"/>
        </authorList>
    </citation>
    <scope>IDENTIFICATION</scope>
    <source>
        <strain evidence="6">USDA</strain>
    </source>
</reference>
<dbReference type="GeneID" id="8234095"/>
<dbReference type="EMBL" id="AAZO01001518">
    <property type="status" value="NOT_ANNOTATED_CDS"/>
    <property type="molecule type" value="Genomic_DNA"/>
</dbReference>
<dbReference type="VEuPathDB" id="VectorBase:PHUM130770"/>
<dbReference type="EnsemblMetazoa" id="PHUM130770-RA">
    <property type="protein sequence ID" value="PHUM130770-PA"/>
    <property type="gene ID" value="PHUM130770"/>
</dbReference>
<accession>E0VEC9</accession>
<proteinExistence type="inferred from homology"/>
<feature type="compositionally biased region" description="Basic and acidic residues" evidence="4">
    <location>
        <begin position="144"/>
        <end position="169"/>
    </location>
</feature>
<dbReference type="Pfam" id="PF07052">
    <property type="entry name" value="Hep_59"/>
    <property type="match status" value="1"/>
</dbReference>
<dbReference type="GO" id="GO:0000398">
    <property type="term" value="P:mRNA splicing, via spliceosome"/>
    <property type="evidence" value="ECO:0007669"/>
    <property type="project" value="TreeGrafter"/>
</dbReference>
<evidence type="ECO:0000313" key="5">
    <source>
        <dbReference type="EMBL" id="EEB11735.1"/>
    </source>
</evidence>
<feature type="compositionally biased region" description="Basic residues" evidence="4">
    <location>
        <begin position="14"/>
        <end position="26"/>
    </location>
</feature>
<dbReference type="Proteomes" id="UP000009046">
    <property type="component" value="Unassembled WGS sequence"/>
</dbReference>
<dbReference type="InterPro" id="IPR010756">
    <property type="entry name" value="Tls1-like"/>
</dbReference>
<feature type="compositionally biased region" description="Acidic residues" evidence="4">
    <location>
        <begin position="30"/>
        <end position="46"/>
    </location>
</feature>
<dbReference type="GO" id="GO:0005681">
    <property type="term" value="C:spliceosomal complex"/>
    <property type="evidence" value="ECO:0007669"/>
    <property type="project" value="TreeGrafter"/>
</dbReference>
<comment type="subcellular location">
    <subcellularLocation>
        <location evidence="1">Nucleus</location>
    </subcellularLocation>
</comment>
<comment type="similarity">
    <text evidence="2">Belongs to the TLS1 family.</text>
</comment>
<keyword evidence="3" id="KW-0539">Nucleus</keyword>
<dbReference type="PANTHER" id="PTHR13486">
    <property type="entry name" value="TELOMERE LENGTH AND SILENCING PROTEIN 1 TLS1 FAMILY MEMBER"/>
    <property type="match status" value="1"/>
</dbReference>